<gene>
    <name evidence="1" type="ORF">ACFPWU_14135</name>
</gene>
<comment type="caution">
    <text evidence="1">The sequence shown here is derived from an EMBL/GenBank/DDBJ whole genome shotgun (WGS) entry which is preliminary data.</text>
</comment>
<protein>
    <submittedName>
        <fullName evidence="1">Uncharacterized protein</fullName>
    </submittedName>
</protein>
<accession>A0ABW1QZ56</accession>
<sequence>MDEQFEARVALRISKEVRGQWALPVDENVSVGRLPTAGLHVGDSWVPSRLCRFIPFERGWVLQLGRPRALVANKYLGQHTFRGRAAVALQPGTSIIHFPELDDELYLRVTIGAGQAEGLTVLHDLPAQREGTYDRTSGRYAIDQVVLTDNQRLVLAVTYRHLLVRAATPDNVAKAAAQALGKSEQAVKNTLTDVRRKVNRERWLHLQDTEHLGQYLCRLTHTITMADLPEQFR</sequence>
<name>A0ABW1QZ56_9ACTN</name>
<evidence type="ECO:0000313" key="1">
    <source>
        <dbReference type="EMBL" id="MFC6154804.1"/>
    </source>
</evidence>
<keyword evidence="2" id="KW-1185">Reference proteome</keyword>
<dbReference type="RefSeq" id="WP_128219149.1">
    <property type="nucleotide sequence ID" value="NZ_CP034929.1"/>
</dbReference>
<organism evidence="1 2">
    <name type="scientific">Nocardioides yefusunii</name>
    <dbReference type="NCBI Taxonomy" id="2500546"/>
    <lineage>
        <taxon>Bacteria</taxon>
        <taxon>Bacillati</taxon>
        <taxon>Actinomycetota</taxon>
        <taxon>Actinomycetes</taxon>
        <taxon>Propionibacteriales</taxon>
        <taxon>Nocardioidaceae</taxon>
        <taxon>Nocardioides</taxon>
    </lineage>
</organism>
<reference evidence="2" key="1">
    <citation type="journal article" date="2019" name="Int. J. Syst. Evol. Microbiol.">
        <title>The Global Catalogue of Microorganisms (GCM) 10K type strain sequencing project: providing services to taxonomists for standard genome sequencing and annotation.</title>
        <authorList>
            <consortium name="The Broad Institute Genomics Platform"/>
            <consortium name="The Broad Institute Genome Sequencing Center for Infectious Disease"/>
            <person name="Wu L."/>
            <person name="Ma J."/>
        </authorList>
    </citation>
    <scope>NUCLEOTIDE SEQUENCE [LARGE SCALE GENOMIC DNA]</scope>
    <source>
        <strain evidence="2">DFY28</strain>
    </source>
</reference>
<evidence type="ECO:0000313" key="2">
    <source>
        <dbReference type="Proteomes" id="UP001596098"/>
    </source>
</evidence>
<proteinExistence type="predicted"/>
<dbReference type="Proteomes" id="UP001596098">
    <property type="component" value="Unassembled WGS sequence"/>
</dbReference>
<dbReference type="EMBL" id="JBHSQI010000009">
    <property type="protein sequence ID" value="MFC6154804.1"/>
    <property type="molecule type" value="Genomic_DNA"/>
</dbReference>